<evidence type="ECO:0000313" key="2">
    <source>
        <dbReference type="EMBL" id="AJE04009.1"/>
    </source>
</evidence>
<name>A0A0B5BFU1_9BACT</name>
<dbReference type="InterPro" id="IPR027021">
    <property type="entry name" value="C-di-GMP_BP_PA4608"/>
</dbReference>
<organism evidence="2 3">
    <name type="scientific">Geobacter pickeringii</name>
    <dbReference type="NCBI Taxonomy" id="345632"/>
    <lineage>
        <taxon>Bacteria</taxon>
        <taxon>Pseudomonadati</taxon>
        <taxon>Thermodesulfobacteriota</taxon>
        <taxon>Desulfuromonadia</taxon>
        <taxon>Geobacterales</taxon>
        <taxon>Geobacteraceae</taxon>
        <taxon>Geobacter</taxon>
    </lineage>
</organism>
<dbReference type="SUPFAM" id="SSF141371">
    <property type="entry name" value="PilZ domain-like"/>
    <property type="match status" value="1"/>
</dbReference>
<dbReference type="HOGENOM" id="CLU_146776_0_0_7"/>
<dbReference type="GO" id="GO:0035438">
    <property type="term" value="F:cyclic-di-GMP binding"/>
    <property type="evidence" value="ECO:0007669"/>
    <property type="project" value="InterPro"/>
</dbReference>
<feature type="domain" description="PilZ" evidence="1">
    <location>
        <begin position="5"/>
        <end position="102"/>
    </location>
</feature>
<dbReference type="Pfam" id="PF07238">
    <property type="entry name" value="PilZ"/>
    <property type="match status" value="1"/>
</dbReference>
<sequence>MEIMEQRRFRRVSFVTESFIAAGNQRLKATLEDLSLRGALLTLAEEPPFAPGDSCSVSIALANSNIVLEFEAEVAHLRGMQVGVKIVRIDLDSMTHLRSIIEFNSAEPDEVRKELSFL</sequence>
<proteinExistence type="predicted"/>
<evidence type="ECO:0000259" key="1">
    <source>
        <dbReference type="Pfam" id="PF07238"/>
    </source>
</evidence>
<dbReference type="InterPro" id="IPR009875">
    <property type="entry name" value="PilZ_domain"/>
</dbReference>
<dbReference type="PIRSF" id="PIRSF028141">
    <property type="entry name" value="C-di-GMP_BP_PA4608"/>
    <property type="match status" value="1"/>
</dbReference>
<dbReference type="Proteomes" id="UP000057609">
    <property type="component" value="Chromosome"/>
</dbReference>
<dbReference type="RefSeq" id="WP_039743573.1">
    <property type="nucleotide sequence ID" value="NZ_CP009788.1"/>
</dbReference>
<evidence type="ECO:0000313" key="3">
    <source>
        <dbReference type="Proteomes" id="UP000057609"/>
    </source>
</evidence>
<accession>A0A0B5BFU1</accession>
<dbReference type="Gene3D" id="2.40.10.220">
    <property type="entry name" value="predicted glycosyltransferase like domains"/>
    <property type="match status" value="1"/>
</dbReference>
<protein>
    <submittedName>
        <fullName evidence="2">Pilus assembly protein PilZ</fullName>
    </submittedName>
</protein>
<reference evidence="2 3" key="1">
    <citation type="journal article" date="2015" name="Genome Announc.">
        <title>Complete Genome of Geobacter pickeringii G13T, a Metal-Reducing Isolate from Sedimentary Kaolin Deposits.</title>
        <authorList>
            <person name="Badalamenti J.P."/>
            <person name="Bond D.R."/>
        </authorList>
    </citation>
    <scope>NUCLEOTIDE SEQUENCE [LARGE SCALE GENOMIC DNA]</scope>
    <source>
        <strain evidence="2 3">G13</strain>
    </source>
</reference>
<gene>
    <name evidence="2" type="ORF">GPICK_12165</name>
</gene>
<dbReference type="KEGG" id="gpi:GPICK_12165"/>
<dbReference type="OrthoDB" id="370480at2"/>
<dbReference type="EMBL" id="CP009788">
    <property type="protein sequence ID" value="AJE04009.1"/>
    <property type="molecule type" value="Genomic_DNA"/>
</dbReference>
<keyword evidence="3" id="KW-1185">Reference proteome</keyword>
<dbReference type="STRING" id="345632.GPICK_12165"/>
<dbReference type="AlphaFoldDB" id="A0A0B5BFU1"/>